<evidence type="ECO:0000256" key="1">
    <source>
        <dbReference type="ARBA" id="ARBA00004123"/>
    </source>
</evidence>
<evidence type="ECO:0000256" key="4">
    <source>
        <dbReference type="ARBA" id="ARBA00022705"/>
    </source>
</evidence>
<dbReference type="InterPro" id="IPR001208">
    <property type="entry name" value="MCM_dom"/>
</dbReference>
<evidence type="ECO:0000256" key="10">
    <source>
        <dbReference type="ARBA" id="ARBA00041084"/>
    </source>
</evidence>
<evidence type="ECO:0000256" key="11">
    <source>
        <dbReference type="ARBA" id="ARBA00042306"/>
    </source>
</evidence>
<dbReference type="Pfam" id="PF17207">
    <property type="entry name" value="MCM_OB"/>
    <property type="match status" value="1"/>
</dbReference>
<gene>
    <name evidence="15" type="ORF">CHILSU_LOCUS8690</name>
</gene>
<protein>
    <recommendedName>
        <fullName evidence="10">DNA helicase MCM8</fullName>
        <ecNumber evidence="3">3.6.4.12</ecNumber>
    </recommendedName>
    <alternativeName>
        <fullName evidence="11">Minichromosome maintenance 8</fullName>
    </alternativeName>
</protein>
<keyword evidence="6" id="KW-0378">Hydrolase</keyword>
<proteinExistence type="inferred from homology"/>
<dbReference type="InterPro" id="IPR058767">
    <property type="entry name" value="MCM8_N"/>
</dbReference>
<feature type="compositionally biased region" description="Polar residues" evidence="13">
    <location>
        <begin position="19"/>
        <end position="39"/>
    </location>
</feature>
<dbReference type="InterPro" id="IPR031327">
    <property type="entry name" value="MCM"/>
</dbReference>
<keyword evidence="6" id="KW-0347">Helicase</keyword>
<comment type="subcellular location">
    <subcellularLocation>
        <location evidence="1">Nucleus</location>
    </subcellularLocation>
</comment>
<evidence type="ECO:0000256" key="7">
    <source>
        <dbReference type="ARBA" id="ARBA00022840"/>
    </source>
</evidence>
<dbReference type="Pfam" id="PF17855">
    <property type="entry name" value="MCM_lid"/>
    <property type="match status" value="1"/>
</dbReference>
<dbReference type="Gene3D" id="2.20.28.10">
    <property type="match status" value="1"/>
</dbReference>
<dbReference type="SUPFAM" id="SSF52540">
    <property type="entry name" value="P-loop containing nucleoside triphosphate hydrolases"/>
    <property type="match status" value="1"/>
</dbReference>
<reference evidence="15" key="1">
    <citation type="submission" date="2021-12" db="EMBL/GenBank/DDBJ databases">
        <authorList>
            <person name="King R."/>
        </authorList>
    </citation>
    <scope>NUCLEOTIDE SEQUENCE</scope>
</reference>
<dbReference type="Gene3D" id="3.40.50.300">
    <property type="entry name" value="P-loop containing nucleotide triphosphate hydrolases"/>
    <property type="match status" value="1"/>
</dbReference>
<evidence type="ECO:0000256" key="3">
    <source>
        <dbReference type="ARBA" id="ARBA00012551"/>
    </source>
</evidence>
<keyword evidence="9" id="KW-0539">Nucleus</keyword>
<accession>A0ABN8BAZ3</accession>
<dbReference type="InterPro" id="IPR027417">
    <property type="entry name" value="P-loop_NTPase"/>
</dbReference>
<feature type="domain" description="MCM C-terminal AAA(+) ATPase" evidence="14">
    <location>
        <begin position="354"/>
        <end position="554"/>
    </location>
</feature>
<dbReference type="Gene3D" id="2.40.50.140">
    <property type="entry name" value="Nucleic acid-binding proteins"/>
    <property type="match status" value="1"/>
</dbReference>
<dbReference type="CDD" id="cd22247">
    <property type="entry name" value="MCM8_WHD"/>
    <property type="match status" value="1"/>
</dbReference>
<dbReference type="PANTHER" id="PTHR11630">
    <property type="entry name" value="DNA REPLICATION LICENSING FACTOR MCM FAMILY MEMBER"/>
    <property type="match status" value="1"/>
</dbReference>
<keyword evidence="7 12" id="KW-0067">ATP-binding</keyword>
<comment type="similarity">
    <text evidence="2 12">Belongs to the MCM family.</text>
</comment>
<organism evidence="15 16">
    <name type="scientific">Chilo suppressalis</name>
    <name type="common">Asiatic rice borer moth</name>
    <dbReference type="NCBI Taxonomy" id="168631"/>
    <lineage>
        <taxon>Eukaryota</taxon>
        <taxon>Metazoa</taxon>
        <taxon>Ecdysozoa</taxon>
        <taxon>Arthropoda</taxon>
        <taxon>Hexapoda</taxon>
        <taxon>Insecta</taxon>
        <taxon>Pterygota</taxon>
        <taxon>Neoptera</taxon>
        <taxon>Endopterygota</taxon>
        <taxon>Lepidoptera</taxon>
        <taxon>Glossata</taxon>
        <taxon>Ditrysia</taxon>
        <taxon>Pyraloidea</taxon>
        <taxon>Crambidae</taxon>
        <taxon>Crambinae</taxon>
        <taxon>Chilo</taxon>
    </lineage>
</organism>
<evidence type="ECO:0000256" key="12">
    <source>
        <dbReference type="RuleBase" id="RU004070"/>
    </source>
</evidence>
<dbReference type="SUPFAM" id="SSF50249">
    <property type="entry name" value="Nucleic acid-binding proteins"/>
    <property type="match status" value="1"/>
</dbReference>
<evidence type="ECO:0000256" key="13">
    <source>
        <dbReference type="SAM" id="MobiDB-lite"/>
    </source>
</evidence>
<dbReference type="InterPro" id="IPR012340">
    <property type="entry name" value="NA-bd_OB-fold"/>
</dbReference>
<dbReference type="EC" id="3.6.4.12" evidence="3"/>
<dbReference type="EMBL" id="OU963897">
    <property type="protein sequence ID" value="CAH0405329.1"/>
    <property type="molecule type" value="Genomic_DNA"/>
</dbReference>
<dbReference type="InterPro" id="IPR033762">
    <property type="entry name" value="MCM_OB"/>
</dbReference>
<evidence type="ECO:0000256" key="9">
    <source>
        <dbReference type="ARBA" id="ARBA00023242"/>
    </source>
</evidence>
<evidence type="ECO:0000256" key="8">
    <source>
        <dbReference type="ARBA" id="ARBA00023125"/>
    </source>
</evidence>
<dbReference type="Pfam" id="PF00493">
    <property type="entry name" value="MCM"/>
    <property type="match status" value="1"/>
</dbReference>
<evidence type="ECO:0000259" key="14">
    <source>
        <dbReference type="PROSITE" id="PS50051"/>
    </source>
</evidence>
<evidence type="ECO:0000256" key="2">
    <source>
        <dbReference type="ARBA" id="ARBA00008010"/>
    </source>
</evidence>
<evidence type="ECO:0000313" key="16">
    <source>
        <dbReference type="Proteomes" id="UP001153292"/>
    </source>
</evidence>
<dbReference type="PROSITE" id="PS00847">
    <property type="entry name" value="MCM_1"/>
    <property type="match status" value="1"/>
</dbReference>
<keyword evidence="8 12" id="KW-0238">DNA-binding</keyword>
<dbReference type="SMART" id="SM00382">
    <property type="entry name" value="AAA"/>
    <property type="match status" value="1"/>
</dbReference>
<evidence type="ECO:0000313" key="15">
    <source>
        <dbReference type="EMBL" id="CAH0405329.1"/>
    </source>
</evidence>
<dbReference type="SMART" id="SM00350">
    <property type="entry name" value="MCM"/>
    <property type="match status" value="1"/>
</dbReference>
<dbReference type="PROSITE" id="PS50051">
    <property type="entry name" value="MCM_2"/>
    <property type="match status" value="1"/>
</dbReference>
<keyword evidence="5 12" id="KW-0547">Nucleotide-binding</keyword>
<feature type="region of interest" description="Disordered" evidence="13">
    <location>
        <begin position="1"/>
        <end position="39"/>
    </location>
</feature>
<evidence type="ECO:0000256" key="6">
    <source>
        <dbReference type="ARBA" id="ARBA00022806"/>
    </source>
</evidence>
<keyword evidence="16" id="KW-1185">Reference proteome</keyword>
<dbReference type="Pfam" id="PF25051">
    <property type="entry name" value="WHD_MCM8"/>
    <property type="match status" value="1"/>
</dbReference>
<dbReference type="PANTHER" id="PTHR11630:SF47">
    <property type="entry name" value="DNA HELICASE MCM8"/>
    <property type="match status" value="1"/>
</dbReference>
<sequence length="780" mass="85161">MRRGWRGGRYRNNWDRSNKTNNTSDTGSLNNSTVSARPSNVTGISRAPANQLPIVIPLNSENDLWKLYLPTEEYPPNAEISNHTKHFKAFIEQNRSLFDLEKIDQTRSVLLDVQNLTNDSDFCSGWPTFNSDLFEKPETTLHVLEYCLHQALKCESKIKVRVLNHQPVVPLANLKANYFGKLVTIKGTVIRVGSVGLICTSMAFECSSCHNVQAIIQPQGVFTAPQVCPSCRGGSRYDPLQSSPFTSTTDWQVAKIQEIQSQGISGTIPRSVEIELQGDLVGTACPGDVLSVTGIVQVRGESKGGEDGKRAARLLQLYIEAVSIHSQRNLSNPTLSFTLKDYYAIQEIHASENVFRLLVHSLCPTIFGHEAVKAGLILGLVGGTELENGPRSNPHVLIVGDPGLGKSQLLQAAAHAAPRGVYVCGASASAGGLTVALGRESGGDFALEAGALVLADKGVCCVDELDKMTAHHSSLLEAMEQRRVSVAKAGVVCSLSARATVLAAANPAGGSYNRAKTVAENLKINSALLSRFDLVFILLDQPDEKIDAMLSEHVLALHSGQKAKRIKITDANSSIITSQNDSESSLSERLRLKPNESIDTLPLVLLRKYIAYARRYVHPKLSTEAANVLQNFYLELRHNHQSNSQDGTPITTRQLEACIRLTQARARVDLREEANANDANDVISLVKHSLMDTFSDEYGNIQLSRSINGSGVSSRGKLKKFLEILTRRAHQLGKDVFTRKELIQIHKSAGVPGDAGDLIEAMHIHSYLLLKGSNTYQLIT</sequence>
<dbReference type="InterPro" id="IPR041562">
    <property type="entry name" value="MCM_lid"/>
</dbReference>
<dbReference type="InterPro" id="IPR018525">
    <property type="entry name" value="MCM_CS"/>
</dbReference>
<dbReference type="InterPro" id="IPR056875">
    <property type="entry name" value="MCM8/REC_WHD"/>
</dbReference>
<dbReference type="InterPro" id="IPR003593">
    <property type="entry name" value="AAA+_ATPase"/>
</dbReference>
<evidence type="ECO:0000256" key="5">
    <source>
        <dbReference type="ARBA" id="ARBA00022741"/>
    </source>
</evidence>
<dbReference type="Proteomes" id="UP001153292">
    <property type="component" value="Chromosome 4"/>
</dbReference>
<keyword evidence="4" id="KW-0235">DNA replication</keyword>
<name>A0ABN8BAZ3_CHISP</name>
<dbReference type="PRINTS" id="PR01657">
    <property type="entry name" value="MCMFAMILY"/>
</dbReference>
<dbReference type="Pfam" id="PF26065">
    <property type="entry name" value="MCM8_N"/>
    <property type="match status" value="1"/>
</dbReference>